<keyword evidence="3" id="KW-0238">DNA-binding</keyword>
<comment type="similarity">
    <text evidence="1">Belongs to the BlaI transcriptional regulatory family.</text>
</comment>
<keyword evidence="2" id="KW-0805">Transcription regulation</keyword>
<evidence type="ECO:0000256" key="4">
    <source>
        <dbReference type="ARBA" id="ARBA00023163"/>
    </source>
</evidence>
<keyword evidence="6" id="KW-1185">Reference proteome</keyword>
<proteinExistence type="inferred from homology"/>
<dbReference type="STRING" id="2074.BG845_06772"/>
<dbReference type="InterPro" id="IPR036388">
    <property type="entry name" value="WH-like_DNA-bd_sf"/>
</dbReference>
<dbReference type="Pfam" id="PF03965">
    <property type="entry name" value="Penicillinase_R"/>
    <property type="match status" value="1"/>
</dbReference>
<dbReference type="Gene3D" id="1.10.10.10">
    <property type="entry name" value="Winged helix-like DNA-binding domain superfamily/Winged helix DNA-binding domain"/>
    <property type="match status" value="1"/>
</dbReference>
<dbReference type="SUPFAM" id="SSF46785">
    <property type="entry name" value="Winged helix' DNA-binding domain"/>
    <property type="match status" value="1"/>
</dbReference>
<protein>
    <submittedName>
        <fullName evidence="5">Transcriptional regulator BlaI</fullName>
    </submittedName>
</protein>
<evidence type="ECO:0000256" key="2">
    <source>
        <dbReference type="ARBA" id="ARBA00023015"/>
    </source>
</evidence>
<reference evidence="5 6" key="1">
    <citation type="submission" date="2016-09" db="EMBL/GenBank/DDBJ databases">
        <title>Pseudonocardia autotrophica DSM535, a candidate organism with high potential of specific P450 cytochromes.</title>
        <authorList>
            <person name="Grumaz C."/>
            <person name="Vainshtein Y."/>
            <person name="Kirstahler P."/>
            <person name="Sohn K."/>
        </authorList>
    </citation>
    <scope>NUCLEOTIDE SEQUENCE [LARGE SCALE GENOMIC DNA]</scope>
    <source>
        <strain evidence="5 6">DSM 535</strain>
    </source>
</reference>
<dbReference type="GO" id="GO:0045892">
    <property type="term" value="P:negative regulation of DNA-templated transcription"/>
    <property type="evidence" value="ECO:0007669"/>
    <property type="project" value="InterPro"/>
</dbReference>
<dbReference type="InterPro" id="IPR005650">
    <property type="entry name" value="BlaI_family"/>
</dbReference>
<dbReference type="AlphaFoldDB" id="A0A1Y2MGV2"/>
<evidence type="ECO:0000313" key="5">
    <source>
        <dbReference type="EMBL" id="OSY34516.1"/>
    </source>
</evidence>
<dbReference type="InterPro" id="IPR036390">
    <property type="entry name" value="WH_DNA-bd_sf"/>
</dbReference>
<dbReference type="GeneID" id="98055366"/>
<sequence length="130" mass="14321">MNTDPAAAHVSIGLGNLERAVLDALWDAESPQLVRDVLATLSDADRPLAYTTVQTVLEKLVRKGWARRQRSGRGFAYIASTSREQTAARLLHSLLRSADEVDAALLHFVGLSSDREQEVLRQALTDDDHT</sequence>
<gene>
    <name evidence="5" type="primary">blaI_4</name>
    <name evidence="5" type="ORF">BG845_06772</name>
</gene>
<name>A0A1Y2MGV2_PSEAH</name>
<dbReference type="RefSeq" id="WP_232021794.1">
    <property type="nucleotide sequence ID" value="NZ_AP018921.1"/>
</dbReference>
<keyword evidence="4" id="KW-0804">Transcription</keyword>
<accession>A0A1Y2MGV2</accession>
<organism evidence="5 6">
    <name type="scientific">Pseudonocardia autotrophica</name>
    <name type="common">Amycolata autotrophica</name>
    <name type="synonym">Nocardia autotrophica</name>
    <dbReference type="NCBI Taxonomy" id="2074"/>
    <lineage>
        <taxon>Bacteria</taxon>
        <taxon>Bacillati</taxon>
        <taxon>Actinomycetota</taxon>
        <taxon>Actinomycetes</taxon>
        <taxon>Pseudonocardiales</taxon>
        <taxon>Pseudonocardiaceae</taxon>
        <taxon>Pseudonocardia</taxon>
    </lineage>
</organism>
<evidence type="ECO:0000313" key="6">
    <source>
        <dbReference type="Proteomes" id="UP000194360"/>
    </source>
</evidence>
<evidence type="ECO:0000256" key="3">
    <source>
        <dbReference type="ARBA" id="ARBA00023125"/>
    </source>
</evidence>
<comment type="caution">
    <text evidence="5">The sequence shown here is derived from an EMBL/GenBank/DDBJ whole genome shotgun (WGS) entry which is preliminary data.</text>
</comment>
<dbReference type="EMBL" id="MIGB01000082">
    <property type="protein sequence ID" value="OSY34516.1"/>
    <property type="molecule type" value="Genomic_DNA"/>
</dbReference>
<dbReference type="Proteomes" id="UP000194360">
    <property type="component" value="Unassembled WGS sequence"/>
</dbReference>
<dbReference type="Gene3D" id="6.10.140.850">
    <property type="match status" value="1"/>
</dbReference>
<dbReference type="GO" id="GO:0003677">
    <property type="term" value="F:DNA binding"/>
    <property type="evidence" value="ECO:0007669"/>
    <property type="project" value="UniProtKB-KW"/>
</dbReference>
<evidence type="ECO:0000256" key="1">
    <source>
        <dbReference type="ARBA" id="ARBA00011046"/>
    </source>
</evidence>